<gene>
    <name evidence="1" type="ORF">MBAV_001742</name>
</gene>
<comment type="caution">
    <text evidence="1">The sequence shown here is derived from an EMBL/GenBank/DDBJ whole genome shotgun (WGS) entry which is preliminary data.</text>
</comment>
<evidence type="ECO:0000313" key="1">
    <source>
        <dbReference type="EMBL" id="KJU86065.1"/>
    </source>
</evidence>
<keyword evidence="2" id="KW-1185">Reference proteome</keyword>
<evidence type="ECO:0000313" key="2">
    <source>
        <dbReference type="Proteomes" id="UP000033423"/>
    </source>
</evidence>
<proteinExistence type="predicted"/>
<accession>A0A0F3GVZ7</accession>
<name>A0A0F3GVZ7_9BACT</name>
<sequence length="59" mass="6182">MTPPTQGLLHTQGACAGAGKSCNIGMISRCRGSCLSPEGYPYTLSTDAVIPAWYGFCKI</sequence>
<protein>
    <submittedName>
        <fullName evidence="1">Uncharacterized protein</fullName>
    </submittedName>
</protein>
<dbReference type="AlphaFoldDB" id="A0A0F3GVZ7"/>
<reference evidence="1 2" key="1">
    <citation type="submission" date="2015-02" db="EMBL/GenBank/DDBJ databases">
        <title>Single-cell genomics of uncultivated deep-branching MTB reveals a conserved set of magnetosome genes.</title>
        <authorList>
            <person name="Kolinko S."/>
            <person name="Richter M."/>
            <person name="Glockner F.O."/>
            <person name="Brachmann A."/>
            <person name="Schuler D."/>
        </authorList>
    </citation>
    <scope>NUCLEOTIDE SEQUENCE [LARGE SCALE GENOMIC DNA]</scope>
    <source>
        <strain evidence="1">TM-1</strain>
    </source>
</reference>
<dbReference type="Proteomes" id="UP000033423">
    <property type="component" value="Unassembled WGS sequence"/>
</dbReference>
<organism evidence="1 2">
    <name type="scientific">Candidatus Magnetobacterium bavaricum</name>
    <dbReference type="NCBI Taxonomy" id="29290"/>
    <lineage>
        <taxon>Bacteria</taxon>
        <taxon>Pseudomonadati</taxon>
        <taxon>Nitrospirota</taxon>
        <taxon>Thermodesulfovibrionia</taxon>
        <taxon>Thermodesulfovibrionales</taxon>
        <taxon>Candidatus Magnetobacteriaceae</taxon>
        <taxon>Candidatus Magnetobacterium</taxon>
    </lineage>
</organism>
<dbReference type="EMBL" id="LACI01000751">
    <property type="protein sequence ID" value="KJU86065.1"/>
    <property type="molecule type" value="Genomic_DNA"/>
</dbReference>